<comment type="caution">
    <text evidence="1">The sequence shown here is derived from an EMBL/GenBank/DDBJ whole genome shotgun (WGS) entry which is preliminary data.</text>
</comment>
<sequence>MDDNWANLSLNTKKLAEVLHNVTGGDKRKLLSKAVNKDDGIWGKVAAQPFPLKPPDKKDRHLLNMIWNEKRKTLSCSLMHSAKSPHELENLTRLGTQTFRDVFAKNMN</sequence>
<protein>
    <submittedName>
        <fullName evidence="1">Uncharacterized protein</fullName>
    </submittedName>
</protein>
<gene>
    <name evidence="1" type="ORF">ODALV1_LOCUS3685</name>
</gene>
<accession>A0ABP1PX43</accession>
<reference evidence="1 2" key="1">
    <citation type="submission" date="2024-08" db="EMBL/GenBank/DDBJ databases">
        <authorList>
            <person name="Cucini C."/>
            <person name="Frati F."/>
        </authorList>
    </citation>
    <scope>NUCLEOTIDE SEQUENCE [LARGE SCALE GENOMIC DNA]</scope>
</reference>
<dbReference type="Proteomes" id="UP001642540">
    <property type="component" value="Unassembled WGS sequence"/>
</dbReference>
<evidence type="ECO:0000313" key="1">
    <source>
        <dbReference type="EMBL" id="CAL8077065.1"/>
    </source>
</evidence>
<organism evidence="1 2">
    <name type="scientific">Orchesella dallaii</name>
    <dbReference type="NCBI Taxonomy" id="48710"/>
    <lineage>
        <taxon>Eukaryota</taxon>
        <taxon>Metazoa</taxon>
        <taxon>Ecdysozoa</taxon>
        <taxon>Arthropoda</taxon>
        <taxon>Hexapoda</taxon>
        <taxon>Collembola</taxon>
        <taxon>Entomobryomorpha</taxon>
        <taxon>Entomobryoidea</taxon>
        <taxon>Orchesellidae</taxon>
        <taxon>Orchesellinae</taxon>
        <taxon>Orchesella</taxon>
    </lineage>
</organism>
<name>A0ABP1PX43_9HEXA</name>
<proteinExistence type="predicted"/>
<evidence type="ECO:0000313" key="2">
    <source>
        <dbReference type="Proteomes" id="UP001642540"/>
    </source>
</evidence>
<dbReference type="EMBL" id="CAXLJM020000012">
    <property type="protein sequence ID" value="CAL8077065.1"/>
    <property type="molecule type" value="Genomic_DNA"/>
</dbReference>
<keyword evidence="2" id="KW-1185">Reference proteome</keyword>